<dbReference type="RefSeq" id="WP_136875511.1">
    <property type="nucleotide sequence ID" value="NZ_SWBO01000003.1"/>
</dbReference>
<accession>A0A4U1C6S0</accession>
<name>A0A4U1C6S0_9SPHI</name>
<reference evidence="2 3" key="1">
    <citation type="submission" date="2019-04" db="EMBL/GenBank/DDBJ databases">
        <title>Pedobacter sp. AR-2-6 sp. nov., isolated from Arctic soil.</title>
        <authorList>
            <person name="Dahal R.H."/>
            <person name="Kim D.-U."/>
        </authorList>
    </citation>
    <scope>NUCLEOTIDE SEQUENCE [LARGE SCALE GENOMIC DNA]</scope>
    <source>
        <strain evidence="2 3">AR-2-6</strain>
    </source>
</reference>
<proteinExistence type="predicted"/>
<evidence type="ECO:0000313" key="3">
    <source>
        <dbReference type="Proteomes" id="UP000310477"/>
    </source>
</evidence>
<dbReference type="Proteomes" id="UP000310477">
    <property type="component" value="Unassembled WGS sequence"/>
</dbReference>
<feature type="transmembrane region" description="Helical" evidence="1">
    <location>
        <begin position="7"/>
        <end position="25"/>
    </location>
</feature>
<dbReference type="AlphaFoldDB" id="A0A4U1C6S0"/>
<dbReference type="OrthoDB" id="772579at2"/>
<protein>
    <submittedName>
        <fullName evidence="2">Uncharacterized protein</fullName>
    </submittedName>
</protein>
<evidence type="ECO:0000256" key="1">
    <source>
        <dbReference type="SAM" id="Phobius"/>
    </source>
</evidence>
<feature type="transmembrane region" description="Helical" evidence="1">
    <location>
        <begin position="31"/>
        <end position="56"/>
    </location>
</feature>
<evidence type="ECO:0000313" key="2">
    <source>
        <dbReference type="EMBL" id="TKC01796.1"/>
    </source>
</evidence>
<dbReference type="EMBL" id="SWBO01000003">
    <property type="protein sequence ID" value="TKC01796.1"/>
    <property type="molecule type" value="Genomic_DNA"/>
</dbReference>
<gene>
    <name evidence="2" type="ORF">FA045_05990</name>
</gene>
<keyword evidence="1" id="KW-0472">Membrane</keyword>
<keyword evidence="1" id="KW-0812">Transmembrane</keyword>
<sequence length="61" mass="6775">MDKKLKIGLVFMVAAVVLMPIAVLLKSVSEVATIALLIFTMCLELIGLVFVIWSILKRRKS</sequence>
<comment type="caution">
    <text evidence="2">The sequence shown here is derived from an EMBL/GenBank/DDBJ whole genome shotgun (WGS) entry which is preliminary data.</text>
</comment>
<organism evidence="2 3">
    <name type="scientific">Pedobacter cryotolerans</name>
    <dbReference type="NCBI Taxonomy" id="2571270"/>
    <lineage>
        <taxon>Bacteria</taxon>
        <taxon>Pseudomonadati</taxon>
        <taxon>Bacteroidota</taxon>
        <taxon>Sphingobacteriia</taxon>
        <taxon>Sphingobacteriales</taxon>
        <taxon>Sphingobacteriaceae</taxon>
        <taxon>Pedobacter</taxon>
    </lineage>
</organism>
<keyword evidence="1" id="KW-1133">Transmembrane helix</keyword>
<keyword evidence="3" id="KW-1185">Reference proteome</keyword>